<dbReference type="Pfam" id="PF11203">
    <property type="entry name" value="EccE"/>
    <property type="match status" value="1"/>
</dbReference>
<comment type="subcellular location">
    <subcellularLocation>
        <location evidence="1">Cell membrane</location>
    </subcellularLocation>
</comment>
<evidence type="ECO:0000256" key="8">
    <source>
        <dbReference type="SAM" id="Phobius"/>
    </source>
</evidence>
<dbReference type="InterPro" id="IPR050051">
    <property type="entry name" value="EccE_dom"/>
</dbReference>
<evidence type="ECO:0000256" key="6">
    <source>
        <dbReference type="ARBA" id="ARBA00023136"/>
    </source>
</evidence>
<evidence type="ECO:0000256" key="5">
    <source>
        <dbReference type="ARBA" id="ARBA00022989"/>
    </source>
</evidence>
<feature type="transmembrane region" description="Helical" evidence="8">
    <location>
        <begin position="47"/>
        <end position="65"/>
    </location>
</feature>
<protein>
    <submittedName>
        <fullName evidence="10">Type VII secretion system protein EccE1</fullName>
    </submittedName>
</protein>
<evidence type="ECO:0000259" key="9">
    <source>
        <dbReference type="Pfam" id="PF11203"/>
    </source>
</evidence>
<feature type="transmembrane region" description="Helical" evidence="8">
    <location>
        <begin position="20"/>
        <end position="41"/>
    </location>
</feature>
<proteinExistence type="inferred from homology"/>
<gene>
    <name evidence="10" type="primary">eccE1_1</name>
    <name evidence="10" type="ORF">NCTC1934_00225</name>
</gene>
<feature type="region of interest" description="Disordered" evidence="7">
    <location>
        <begin position="578"/>
        <end position="609"/>
    </location>
</feature>
<sequence>MTVSFRGAGPSGTPAPRLPFGAEPGPVAGAVFIAVLMLVVLSRTHPWWVAALVLALWSAVVVVPVGQRTAYRWLRDWIGYRAGRSARARELVRPESVVDVRVAAGVCGIRRGGDTLIAMIQLAPNLDLPTIIGAGTTYTEDTVPVPVLAEMLDQYGIAIDIDIVTTGRRVRSVGSYGMLYDQLIGTDPAVGERLTWLVLRLDVERNLEPLARRGSAAAAAPKALASAAHRIAARLREIDIAAHPLPAEAMQAATRSLHTGFELTDLRESWRMLAGPVPTRHVTSYEIDLARIDDALDSCWTWHTGRTTLTVALTSRGVQHGGTGAAEDREVEVRALARYVGPGPQVGRPAYLHPLTGRQGAALLASLPVGGRERWHRIGRPRRVDPVVWQVGEQLEVAAEQLRMAIGPSGQILGAIRGRAEHNLALPLYDPVRYNPRRRTVDVHAELPIAQQIVLRTVAVGADVEIHSSRPGQWQHLVDAVGDPRSLRLVGAHGPIGARNGTEPEVGPATVAVFDQLVPSTTAAPTTIVISAPGGPRQRSADLSIDQTGAAAIDVGIPMHTVRIDLIEPIGEDRFLTGIDESAGISSPDRQRPVPELAGARPASGSDGK</sequence>
<dbReference type="STRING" id="1406858.GCA_000710895_01697"/>
<feature type="domain" description="Type VII secretion system protein EccE" evidence="9">
    <location>
        <begin position="189"/>
        <end position="287"/>
    </location>
</feature>
<evidence type="ECO:0000313" key="10">
    <source>
        <dbReference type="EMBL" id="SUA72795.1"/>
    </source>
</evidence>
<reference evidence="10 11" key="1">
    <citation type="submission" date="2018-06" db="EMBL/GenBank/DDBJ databases">
        <authorList>
            <consortium name="Pathogen Informatics"/>
            <person name="Doyle S."/>
        </authorList>
    </citation>
    <scope>NUCLEOTIDE SEQUENCE [LARGE SCALE GENOMIC DNA]</scope>
    <source>
        <strain evidence="10 11">NCTC1934</strain>
    </source>
</reference>
<evidence type="ECO:0000256" key="4">
    <source>
        <dbReference type="ARBA" id="ARBA00022692"/>
    </source>
</evidence>
<name>A0A378Y6F3_9NOCA</name>
<accession>A0A378Y6F3</accession>
<evidence type="ECO:0000313" key="11">
    <source>
        <dbReference type="Proteomes" id="UP000255467"/>
    </source>
</evidence>
<keyword evidence="4 8" id="KW-0812">Transmembrane</keyword>
<keyword evidence="11" id="KW-1185">Reference proteome</keyword>
<dbReference type="AlphaFoldDB" id="A0A378Y6F3"/>
<keyword evidence="3" id="KW-1003">Cell membrane</keyword>
<dbReference type="GO" id="GO:0005886">
    <property type="term" value="C:plasma membrane"/>
    <property type="evidence" value="ECO:0007669"/>
    <property type="project" value="UniProtKB-SubCell"/>
</dbReference>
<evidence type="ECO:0000256" key="2">
    <source>
        <dbReference type="ARBA" id="ARBA00007759"/>
    </source>
</evidence>
<dbReference type="EMBL" id="UGRY01000002">
    <property type="protein sequence ID" value="SUA72795.1"/>
    <property type="molecule type" value="Genomic_DNA"/>
</dbReference>
<dbReference type="Proteomes" id="UP000255467">
    <property type="component" value="Unassembled WGS sequence"/>
</dbReference>
<evidence type="ECO:0000256" key="7">
    <source>
        <dbReference type="SAM" id="MobiDB-lite"/>
    </source>
</evidence>
<evidence type="ECO:0000256" key="3">
    <source>
        <dbReference type="ARBA" id="ARBA00022475"/>
    </source>
</evidence>
<organism evidence="10 11">
    <name type="scientific">Nocardia otitidiscaviarum</name>
    <dbReference type="NCBI Taxonomy" id="1823"/>
    <lineage>
        <taxon>Bacteria</taxon>
        <taxon>Bacillati</taxon>
        <taxon>Actinomycetota</taxon>
        <taxon>Actinomycetes</taxon>
        <taxon>Mycobacteriales</taxon>
        <taxon>Nocardiaceae</taxon>
        <taxon>Nocardia</taxon>
    </lineage>
</organism>
<evidence type="ECO:0000256" key="1">
    <source>
        <dbReference type="ARBA" id="ARBA00004236"/>
    </source>
</evidence>
<keyword evidence="5 8" id="KW-1133">Transmembrane helix</keyword>
<keyword evidence="6 8" id="KW-0472">Membrane</keyword>
<dbReference type="InterPro" id="IPR021368">
    <property type="entry name" value="T7SS_EccE"/>
</dbReference>
<comment type="similarity">
    <text evidence="2">Belongs to the EccE family.</text>
</comment>
<dbReference type="OrthoDB" id="4152590at2"/>
<dbReference type="RefSeq" id="WP_051037974.1">
    <property type="nucleotide sequence ID" value="NZ_UGRY01000002.1"/>
</dbReference>
<dbReference type="NCBIfam" id="TIGR03923">
    <property type="entry name" value="T7SS_EccE"/>
    <property type="match status" value="1"/>
</dbReference>